<protein>
    <submittedName>
        <fullName evidence="1">DNA methyltransferase</fullName>
    </submittedName>
</protein>
<reference evidence="1" key="1">
    <citation type="journal article" date="2021" name="Proc. Natl. Acad. Sci. U.S.A.">
        <title>A Catalog of Tens of Thousands of Viruses from Human Metagenomes Reveals Hidden Associations with Chronic Diseases.</title>
        <authorList>
            <person name="Tisza M.J."/>
            <person name="Buck C.B."/>
        </authorList>
    </citation>
    <scope>NUCLEOTIDE SEQUENCE</scope>
    <source>
        <strain evidence="1">CtUJH1</strain>
    </source>
</reference>
<dbReference type="Gene3D" id="3.40.50.150">
    <property type="entry name" value="Vaccinia Virus protein VP39"/>
    <property type="match status" value="1"/>
</dbReference>
<evidence type="ECO:0000313" key="1">
    <source>
        <dbReference type="EMBL" id="DAD90772.1"/>
    </source>
</evidence>
<keyword evidence="1" id="KW-0489">Methyltransferase</keyword>
<proteinExistence type="predicted"/>
<organism evidence="1">
    <name type="scientific">Siphoviridae sp. ctUJH1</name>
    <dbReference type="NCBI Taxonomy" id="2826351"/>
    <lineage>
        <taxon>Viruses</taxon>
        <taxon>Duplodnaviria</taxon>
        <taxon>Heunggongvirae</taxon>
        <taxon>Uroviricota</taxon>
        <taxon>Caudoviricetes</taxon>
    </lineage>
</organism>
<dbReference type="GO" id="GO:0032259">
    <property type="term" value="P:methylation"/>
    <property type="evidence" value="ECO:0007669"/>
    <property type="project" value="UniProtKB-KW"/>
</dbReference>
<keyword evidence="1" id="KW-0808">Transferase</keyword>
<dbReference type="GO" id="GO:0008168">
    <property type="term" value="F:methyltransferase activity"/>
    <property type="evidence" value="ECO:0007669"/>
    <property type="project" value="UniProtKB-KW"/>
</dbReference>
<name>A0A8S5N8J2_9CAUD</name>
<accession>A0A8S5N8J2</accession>
<dbReference type="InterPro" id="IPR029063">
    <property type="entry name" value="SAM-dependent_MTases_sf"/>
</dbReference>
<dbReference type="EMBL" id="BK015094">
    <property type="protein sequence ID" value="DAD90772.1"/>
    <property type="molecule type" value="Genomic_DNA"/>
</dbReference>
<dbReference type="SUPFAM" id="SSF53335">
    <property type="entry name" value="S-adenosyl-L-methionine-dependent methyltransferases"/>
    <property type="match status" value="1"/>
</dbReference>
<sequence length="257" mass="29989">MTVWALFDSGNGSYFKGANSLNSSGGANIEIYSIGMDIENKNNHFINLDLADYKRLFGDNTLFDVLDKLPKPDLVIASPPCESWSNASTMENGNACWKRNDVSDSLFAPQVRPSPFTIRANQDYESAYINYQYDRQFLKRVNGELTAFNTIEIIKRYRPQFWVIENPAADRLWPYIEDIIGFRIPYKNLARYNNYDYPLQKRTNFGSNIELNLKNKIIKQDIEWKNFSKSYNERSNIPEKLVSEIFKKIYKEFSKDD</sequence>